<keyword evidence="3" id="KW-1185">Reference proteome</keyword>
<feature type="transmembrane region" description="Helical" evidence="1">
    <location>
        <begin position="80"/>
        <end position="103"/>
    </location>
</feature>
<organism evidence="2 3">
    <name type="scientific">Asprobacillus argus</name>
    <dbReference type="NCBI Taxonomy" id="3076534"/>
    <lineage>
        <taxon>Bacteria</taxon>
        <taxon>Pseudomonadati</taxon>
        <taxon>Bacteroidota</taxon>
        <taxon>Flavobacteriia</taxon>
        <taxon>Flavobacteriales</taxon>
        <taxon>Flavobacteriaceae</taxon>
        <taxon>Asprobacillus</taxon>
    </lineage>
</organism>
<evidence type="ECO:0008006" key="4">
    <source>
        <dbReference type="Google" id="ProtNLM"/>
    </source>
</evidence>
<feature type="transmembrane region" description="Helical" evidence="1">
    <location>
        <begin position="44"/>
        <end position="68"/>
    </location>
</feature>
<proteinExistence type="predicted"/>
<protein>
    <recommendedName>
        <fullName evidence="4">Oligosaccharide repeat unit polymerase</fullName>
    </recommendedName>
</protein>
<dbReference type="Proteomes" id="UP001257277">
    <property type="component" value="Unassembled WGS sequence"/>
</dbReference>
<dbReference type="RefSeq" id="WP_349240367.1">
    <property type="nucleotide sequence ID" value="NZ_JAVTTO010000001.1"/>
</dbReference>
<evidence type="ECO:0000313" key="2">
    <source>
        <dbReference type="EMBL" id="MDT7831115.1"/>
    </source>
</evidence>
<gene>
    <name evidence="2" type="ORF">RQM59_01920</name>
</gene>
<dbReference type="EMBL" id="JAVTTO010000001">
    <property type="protein sequence ID" value="MDT7831115.1"/>
    <property type="molecule type" value="Genomic_DNA"/>
</dbReference>
<evidence type="ECO:0000313" key="3">
    <source>
        <dbReference type="Proteomes" id="UP001257277"/>
    </source>
</evidence>
<feature type="transmembrane region" description="Helical" evidence="1">
    <location>
        <begin position="12"/>
        <end position="32"/>
    </location>
</feature>
<feature type="transmembrane region" description="Helical" evidence="1">
    <location>
        <begin position="400"/>
        <end position="418"/>
    </location>
</feature>
<keyword evidence="1" id="KW-0812">Transmembrane</keyword>
<sequence>MMIFRHFFTNKGTGDILFFKSLVFGILIWIFFHLVTPLDVVNPLSWSTIMYIICNYLAIMGGYVVAKVCFRNKQVKEEKVVVGGAFFKVMLILILTSSLIRYVDLFFVRDVSFTNAISSNKYNLAQAENFSIVLGLLGSLRILYFVPYLFYTIQKKTNLKLLVICLLLFLVPMVEGYLRGSRRLIFEPIAILITIIMVFNYTKLFSKSAILVTLLGLLLVMPISNFILKERVDQWSSEAFLERMQKAPYNKFVPIQASTKDFILEHRNNWKGSVAFNAVHLGQYITHGVYEFDYLQSQKPTKKKGLYNSFVLVKLSNKLGLTKIPLDSLMNPTGRVTYITFFGGQFLDFGWFSLVVMFFYGGIQNRAFIFGEKNDYLKPITVVFIFTNVFLLVFNFMRAQMLVVLILYLLMYVLLRTFESRKLRMKL</sequence>
<comment type="caution">
    <text evidence="2">The sequence shown here is derived from an EMBL/GenBank/DDBJ whole genome shotgun (WGS) entry which is preliminary data.</text>
</comment>
<name>A0ABU3LBK7_9FLAO</name>
<evidence type="ECO:0000256" key="1">
    <source>
        <dbReference type="SAM" id="Phobius"/>
    </source>
</evidence>
<feature type="transmembrane region" description="Helical" evidence="1">
    <location>
        <begin position="158"/>
        <end position="178"/>
    </location>
</feature>
<feature type="transmembrane region" description="Helical" evidence="1">
    <location>
        <begin position="130"/>
        <end position="151"/>
    </location>
</feature>
<feature type="transmembrane region" description="Helical" evidence="1">
    <location>
        <begin position="209"/>
        <end position="228"/>
    </location>
</feature>
<feature type="transmembrane region" description="Helical" evidence="1">
    <location>
        <begin position="338"/>
        <end position="363"/>
    </location>
</feature>
<keyword evidence="1" id="KW-0472">Membrane</keyword>
<accession>A0ABU3LBK7</accession>
<feature type="transmembrane region" description="Helical" evidence="1">
    <location>
        <begin position="184"/>
        <end position="202"/>
    </location>
</feature>
<keyword evidence="1" id="KW-1133">Transmembrane helix</keyword>
<reference evidence="2 3" key="1">
    <citation type="submission" date="2023-09" db="EMBL/GenBank/DDBJ databases">
        <title>Novel taxa isolated from Blanes Bay.</title>
        <authorList>
            <person name="Rey-Velasco X."/>
            <person name="Lucena T."/>
        </authorList>
    </citation>
    <scope>NUCLEOTIDE SEQUENCE [LARGE SCALE GENOMIC DNA]</scope>
    <source>
        <strain evidence="2 3">S356</strain>
    </source>
</reference>
<feature type="transmembrane region" description="Helical" evidence="1">
    <location>
        <begin position="375"/>
        <end position="394"/>
    </location>
</feature>